<evidence type="ECO:0000313" key="1">
    <source>
        <dbReference type="EMBL" id="RCK75790.1"/>
    </source>
</evidence>
<reference evidence="1 2" key="1">
    <citation type="submission" date="2018-05" db="EMBL/GenBank/DDBJ databases">
        <title>A metagenomic window into the 2 km-deep terrestrial subsurface aquifer revealed taxonomically and functionally diverse microbial community comprising novel uncultured bacterial lineages.</title>
        <authorList>
            <person name="Kadnikov V.V."/>
            <person name="Mardanov A.V."/>
            <person name="Beletsky A.V."/>
            <person name="Banks D."/>
            <person name="Pimenov N.V."/>
            <person name="Frank Y.A."/>
            <person name="Karnachuk O.V."/>
            <person name="Ravin N.V."/>
        </authorList>
    </citation>
    <scope>NUCLEOTIDE SEQUENCE [LARGE SCALE GENOMIC DNA]</scope>
    <source>
        <strain evidence="1">BY5</strain>
    </source>
</reference>
<gene>
    <name evidence="1" type="ORF">OZSIB_3733</name>
</gene>
<dbReference type="EMBL" id="QOQW01000038">
    <property type="protein sequence ID" value="RCK75790.1"/>
    <property type="molecule type" value="Genomic_DNA"/>
</dbReference>
<proteinExistence type="predicted"/>
<name>A0A367ZCF0_9BACT</name>
<protein>
    <submittedName>
        <fullName evidence="1">Putative phage protein</fullName>
    </submittedName>
</protein>
<sequence>MKWSKVSEPYLPKYRKLMTAFFKEIASDRLKVRVMFTQNAHRPVGIPEDTRRESYFKLYYQFIKHAFGWEHRSDSRFKARLRVYFDQFPHTGHQVRIFRQFILGLNSSPVFRAANLTIREDDLAEVRSHDHVLLQCLDIVLGSMAFRLNDKHKAREPGQRVRGKKTRAKEQLYKSIFKEIEAISPRFKIGISTGTRGDPARRWHDAYRHWRFCPKEHDEFDQPLPKGAGKK</sequence>
<dbReference type="AlphaFoldDB" id="A0A367ZCF0"/>
<accession>A0A367ZCF0</accession>
<evidence type="ECO:0000313" key="2">
    <source>
        <dbReference type="Proteomes" id="UP000252355"/>
    </source>
</evidence>
<organism evidence="1 2">
    <name type="scientific">Candidatus Ozemobacter sibiricus</name>
    <dbReference type="NCBI Taxonomy" id="2268124"/>
    <lineage>
        <taxon>Bacteria</taxon>
        <taxon>Candidatus Ozemobacteria</taxon>
        <taxon>Candidatus Ozemobacterales</taxon>
        <taxon>Candidatus Ozemobacteraceae</taxon>
        <taxon>Candidatus Ozemobacter</taxon>
    </lineage>
</organism>
<comment type="caution">
    <text evidence="1">The sequence shown here is derived from an EMBL/GenBank/DDBJ whole genome shotgun (WGS) entry which is preliminary data.</text>
</comment>
<dbReference type="Proteomes" id="UP000252355">
    <property type="component" value="Unassembled WGS sequence"/>
</dbReference>